<accession>A0A4Q7UVR4</accession>
<dbReference type="EMBL" id="SHKL01000001">
    <property type="protein sequence ID" value="RZT85906.1"/>
    <property type="molecule type" value="Genomic_DNA"/>
</dbReference>
<keyword evidence="4" id="KW-1185">Reference proteome</keyword>
<protein>
    <submittedName>
        <fullName evidence="3">Helix-turn-helix protein</fullName>
    </submittedName>
</protein>
<dbReference type="InterPro" id="IPR010982">
    <property type="entry name" value="Lambda_DNA-bd_dom_sf"/>
</dbReference>
<evidence type="ECO:0000259" key="2">
    <source>
        <dbReference type="Pfam" id="PF19054"/>
    </source>
</evidence>
<name>A0A4Q7UVR4_PSEST</name>
<feature type="region of interest" description="Disordered" evidence="1">
    <location>
        <begin position="1"/>
        <end position="20"/>
    </location>
</feature>
<dbReference type="OrthoDB" id="4285266at2"/>
<gene>
    <name evidence="3" type="ORF">EV383_2793</name>
</gene>
<evidence type="ECO:0000313" key="3">
    <source>
        <dbReference type="EMBL" id="RZT85906.1"/>
    </source>
</evidence>
<evidence type="ECO:0000313" key="4">
    <source>
        <dbReference type="Proteomes" id="UP000291591"/>
    </source>
</evidence>
<dbReference type="Proteomes" id="UP000291591">
    <property type="component" value="Unassembled WGS sequence"/>
</dbReference>
<dbReference type="Pfam" id="PF19054">
    <property type="entry name" value="DUF5753"/>
    <property type="match status" value="1"/>
</dbReference>
<sequence length="298" mass="33519">MASNPSQETPADDDELNDTGPTARRILLGVHLKRLRERAGVSRGDAAYHIRGSDSKMSRLEAGKVGFKDRDVADLLTLYGLPEGPEREHVLGMASQSNRSGWWQRYNDVIPSWFEDFVGLESAASRIQTYELLFVPGLLQTPEYARAAVSGGRPDVDDPDVEHRLSLRLGRQRLLQRRDGPTFWAVLDESVLHRPVGGPRVLNAQIDHLLELASNRSIVLQILPWGLSGYSAEHAFTMLRFAEAELPDIVYLEEHTGATYLDRRADVESYTRVMDRLTIDALTPDQTKQHLAKVRAER</sequence>
<dbReference type="InterPro" id="IPR001387">
    <property type="entry name" value="Cro/C1-type_HTH"/>
</dbReference>
<comment type="caution">
    <text evidence="3">The sequence shown here is derived from an EMBL/GenBank/DDBJ whole genome shotgun (WGS) entry which is preliminary data.</text>
</comment>
<proteinExistence type="predicted"/>
<dbReference type="GO" id="GO:0003677">
    <property type="term" value="F:DNA binding"/>
    <property type="evidence" value="ECO:0007669"/>
    <property type="project" value="InterPro"/>
</dbReference>
<dbReference type="Pfam" id="PF13560">
    <property type="entry name" value="HTH_31"/>
    <property type="match status" value="1"/>
</dbReference>
<evidence type="ECO:0000256" key="1">
    <source>
        <dbReference type="SAM" id="MobiDB-lite"/>
    </source>
</evidence>
<dbReference type="AlphaFoldDB" id="A0A4Q7UVR4"/>
<organism evidence="3 4">
    <name type="scientific">Pseudonocardia sediminis</name>
    <dbReference type="NCBI Taxonomy" id="1397368"/>
    <lineage>
        <taxon>Bacteria</taxon>
        <taxon>Bacillati</taxon>
        <taxon>Actinomycetota</taxon>
        <taxon>Actinomycetes</taxon>
        <taxon>Pseudonocardiales</taxon>
        <taxon>Pseudonocardiaceae</taxon>
        <taxon>Pseudonocardia</taxon>
    </lineage>
</organism>
<dbReference type="SUPFAM" id="SSF47413">
    <property type="entry name" value="lambda repressor-like DNA-binding domains"/>
    <property type="match status" value="1"/>
</dbReference>
<reference evidence="3 4" key="1">
    <citation type="submission" date="2019-02" db="EMBL/GenBank/DDBJ databases">
        <title>Sequencing the genomes of 1000 actinobacteria strains.</title>
        <authorList>
            <person name="Klenk H.-P."/>
        </authorList>
    </citation>
    <scope>NUCLEOTIDE SEQUENCE [LARGE SCALE GENOMIC DNA]</scope>
    <source>
        <strain evidence="3 4">DSM 45779</strain>
    </source>
</reference>
<dbReference type="InterPro" id="IPR043917">
    <property type="entry name" value="DUF5753"/>
</dbReference>
<dbReference type="RefSeq" id="WP_130290292.1">
    <property type="nucleotide sequence ID" value="NZ_SHKL01000001.1"/>
</dbReference>
<dbReference type="CDD" id="cd00093">
    <property type="entry name" value="HTH_XRE"/>
    <property type="match status" value="1"/>
</dbReference>
<feature type="domain" description="DUF5753" evidence="2">
    <location>
        <begin position="114"/>
        <end position="292"/>
    </location>
</feature>